<proteinExistence type="predicted"/>
<dbReference type="FunFam" id="1.25.40.10:FF:000031">
    <property type="entry name" value="Pentatricopeptide repeat-containing protein mitochondrial"/>
    <property type="match status" value="1"/>
</dbReference>
<dbReference type="AlphaFoldDB" id="A0AA88U350"/>
<evidence type="ECO:0000256" key="1">
    <source>
        <dbReference type="ARBA" id="ARBA00022737"/>
    </source>
</evidence>
<dbReference type="FunFam" id="1.25.40.10:FF:000366">
    <property type="entry name" value="Pentatricopeptide (PPR) repeat-containing protein"/>
    <property type="match status" value="1"/>
</dbReference>
<dbReference type="NCBIfam" id="TIGR00756">
    <property type="entry name" value="PPR"/>
    <property type="match status" value="4"/>
</dbReference>
<dbReference type="Proteomes" id="UP001187471">
    <property type="component" value="Unassembled WGS sequence"/>
</dbReference>
<evidence type="ECO:0008006" key="5">
    <source>
        <dbReference type="Google" id="ProtNLM"/>
    </source>
</evidence>
<dbReference type="FunFam" id="1.25.40.10:FF:000669">
    <property type="entry name" value="Pentatricopeptide repeat-containing protein At4g33990"/>
    <property type="match status" value="1"/>
</dbReference>
<feature type="repeat" description="PPR" evidence="2">
    <location>
        <begin position="71"/>
        <end position="105"/>
    </location>
</feature>
<organism evidence="3 4">
    <name type="scientific">Escallonia rubra</name>
    <dbReference type="NCBI Taxonomy" id="112253"/>
    <lineage>
        <taxon>Eukaryota</taxon>
        <taxon>Viridiplantae</taxon>
        <taxon>Streptophyta</taxon>
        <taxon>Embryophyta</taxon>
        <taxon>Tracheophyta</taxon>
        <taxon>Spermatophyta</taxon>
        <taxon>Magnoliopsida</taxon>
        <taxon>eudicotyledons</taxon>
        <taxon>Gunneridae</taxon>
        <taxon>Pentapetalae</taxon>
        <taxon>asterids</taxon>
        <taxon>campanulids</taxon>
        <taxon>Escalloniales</taxon>
        <taxon>Escalloniaceae</taxon>
        <taxon>Escallonia</taxon>
    </lineage>
</organism>
<dbReference type="Pfam" id="PF13041">
    <property type="entry name" value="PPR_2"/>
    <property type="match status" value="4"/>
</dbReference>
<dbReference type="InterPro" id="IPR046848">
    <property type="entry name" value="E_motif"/>
</dbReference>
<keyword evidence="4" id="KW-1185">Reference proteome</keyword>
<keyword evidence="1" id="KW-0677">Repeat</keyword>
<dbReference type="Pfam" id="PF01535">
    <property type="entry name" value="PPR"/>
    <property type="match status" value="9"/>
</dbReference>
<dbReference type="EMBL" id="JAVXUO010002902">
    <property type="protein sequence ID" value="KAK2968610.1"/>
    <property type="molecule type" value="Genomic_DNA"/>
</dbReference>
<dbReference type="InterPro" id="IPR046960">
    <property type="entry name" value="PPR_At4g14850-like_plant"/>
</dbReference>
<feature type="repeat" description="PPR" evidence="2">
    <location>
        <begin position="475"/>
        <end position="509"/>
    </location>
</feature>
<feature type="repeat" description="PPR" evidence="2">
    <location>
        <begin position="576"/>
        <end position="610"/>
    </location>
</feature>
<accession>A0AA88U350</accession>
<dbReference type="FunFam" id="1.25.40.10:FF:000670">
    <property type="entry name" value="Pentatricopeptide repeat-containing protein"/>
    <property type="match status" value="1"/>
</dbReference>
<dbReference type="Pfam" id="PF20431">
    <property type="entry name" value="E_motif"/>
    <property type="match status" value="1"/>
</dbReference>
<comment type="caution">
    <text evidence="3">The sequence shown here is derived from an EMBL/GenBank/DDBJ whole genome shotgun (WGS) entry which is preliminary data.</text>
</comment>
<evidence type="ECO:0000313" key="3">
    <source>
        <dbReference type="EMBL" id="KAK2968610.1"/>
    </source>
</evidence>
<feature type="repeat" description="PPR" evidence="2">
    <location>
        <begin position="172"/>
        <end position="206"/>
    </location>
</feature>
<feature type="repeat" description="PPR" evidence="2">
    <location>
        <begin position="444"/>
        <end position="474"/>
    </location>
</feature>
<reference evidence="3" key="1">
    <citation type="submission" date="2022-12" db="EMBL/GenBank/DDBJ databases">
        <title>Draft genome assemblies for two species of Escallonia (Escalloniales).</title>
        <authorList>
            <person name="Chanderbali A."/>
            <person name="Dervinis C."/>
            <person name="Anghel I."/>
            <person name="Soltis D."/>
            <person name="Soltis P."/>
            <person name="Zapata F."/>
        </authorList>
    </citation>
    <scope>NUCLEOTIDE SEQUENCE</scope>
    <source>
        <strain evidence="3">UCBG92.1500</strain>
        <tissue evidence="3">Leaf</tissue>
    </source>
</reference>
<dbReference type="InterPro" id="IPR002885">
    <property type="entry name" value="PPR_rpt"/>
</dbReference>
<dbReference type="GO" id="GO:0003723">
    <property type="term" value="F:RNA binding"/>
    <property type="evidence" value="ECO:0007669"/>
    <property type="project" value="InterPro"/>
</dbReference>
<protein>
    <recommendedName>
        <fullName evidence="5">Pentatricopeptide repeat-containing protein</fullName>
    </recommendedName>
</protein>
<dbReference type="Gene3D" id="1.25.40.10">
    <property type="entry name" value="Tetratricopeptide repeat domain"/>
    <property type="match status" value="7"/>
</dbReference>
<evidence type="ECO:0000256" key="2">
    <source>
        <dbReference type="PROSITE-ProRule" id="PRU00708"/>
    </source>
</evidence>
<dbReference type="PANTHER" id="PTHR47926">
    <property type="entry name" value="PENTATRICOPEPTIDE REPEAT-CONTAINING PROTEIN"/>
    <property type="match status" value="1"/>
</dbReference>
<feature type="repeat" description="PPR" evidence="2">
    <location>
        <begin position="40"/>
        <end position="70"/>
    </location>
</feature>
<name>A0AA88U350_9ASTE</name>
<dbReference type="FunFam" id="1.25.40.10:FF:000780">
    <property type="entry name" value="Pentatricopeptide repeat-containing protein isoform A"/>
    <property type="match status" value="1"/>
</dbReference>
<sequence length="907" mass="101297">MLVSGFKPTIFVANCLIQMYVKCSYLEYAQKAFDEMSQRDTVSWNAILFGYAGCGNMSMAQEMFDAMPERDVISWNSLISGYLQSGSYRKSVYVFLEMWEEGVRVDDTTFAMASKACLGLENYDLGVQVHGVVVRMGFDSDVVTGSAIVDMYAKSKKLRESIRFFKEMPVKNWVSWSALIAGCVHNNDYVGGLEFFTEMQRKGVGVSQSTYASIFRSCASLSAVRFGMQLHGHALKMNFGSDIIVGTATLDMYAKCGQLSDGRKLFDTLPKPNLQSHNALIVGYARGDRGFEALQIFRLLMNSGLGFDEVTLSGAFSASAVIKGYVEGIQIHGLAIKSNYRSNVCVANAIMGMYGKCGALAECASMFDDMERRDAVSWNAVIAAYEQNKKEEETLSVFVWMLRSRMEPDDFTYGSVLKACAGQQALNSGMEIHGRITKSGMGLDYFVGSALVDMYCKCAKVEEAEKLHDRMDKQTLVSWNAIISGFSLLEQSEEAQNFFSCMLEMGVKPDDFTYSTVLDTCADLATVGLGRQIHAQIIKQELQQDVFISSTLVDMYSKCGNMLESRLIFEKAPKRDFVTWNAIICGYAQHGHGEEAVEMFEAMQVNNVKPNHATFVSVLRACAHVGLVKKGLHYFNSMQNDFGLVPQLEHYACMVDILGRSGQFNDALKLIHEMPFEADDVVWRTLLSICKMHGNVEVAEQAASSLLQLDPQDSSAYVLLSNIYADAGMWQDVTKVRRTMRDGGLKKEPGCSWIEVMSELHMFLIRDQAHPRCNEIYERLDLLIGEMKWTGDVPDSDIELEEEETADEQQELIDFTKLRTGKNKSFGSSITVFVPRKNSTECVCPDCLFYSGRGKNRSLGHAFGKETLRSKIVQALLVDETVENQIKLDKAALLWVIKASLLPENHV</sequence>
<gene>
    <name evidence="3" type="ORF">RJ640_028257</name>
</gene>
<dbReference type="SUPFAM" id="SSF48452">
    <property type="entry name" value="TPR-like"/>
    <property type="match status" value="1"/>
</dbReference>
<dbReference type="FunFam" id="1.25.40.10:FF:000196">
    <property type="entry name" value="Pentatricopeptide repeat-containing protein At4g14850"/>
    <property type="match status" value="1"/>
</dbReference>
<dbReference type="PANTHER" id="PTHR47926:SF406">
    <property type="entry name" value="REPEAT (PPR) SUPERFAMILY PROTEIN, PUTATIVE-RELATED"/>
    <property type="match status" value="1"/>
</dbReference>
<feature type="repeat" description="PPR" evidence="2">
    <location>
        <begin position="374"/>
        <end position="408"/>
    </location>
</feature>
<dbReference type="GO" id="GO:0009451">
    <property type="term" value="P:RNA modification"/>
    <property type="evidence" value="ECO:0007669"/>
    <property type="project" value="InterPro"/>
</dbReference>
<evidence type="ECO:0000313" key="4">
    <source>
        <dbReference type="Proteomes" id="UP001187471"/>
    </source>
</evidence>
<dbReference type="PROSITE" id="PS51375">
    <property type="entry name" value="PPR"/>
    <property type="match status" value="7"/>
</dbReference>
<dbReference type="InterPro" id="IPR011990">
    <property type="entry name" value="TPR-like_helical_dom_sf"/>
</dbReference>